<reference evidence="4 5" key="1">
    <citation type="submission" date="2020-08" db="EMBL/GenBank/DDBJ databases">
        <title>Genomic Encyclopedia of Type Strains, Phase IV (KMG-IV): sequencing the most valuable type-strain genomes for metagenomic binning, comparative biology and taxonomic classification.</title>
        <authorList>
            <person name="Goeker M."/>
        </authorList>
    </citation>
    <scope>NUCLEOTIDE SEQUENCE [LARGE SCALE GENOMIC DNA]</scope>
    <source>
        <strain evidence="4 5">DSM 29853</strain>
    </source>
</reference>
<protein>
    <submittedName>
        <fullName evidence="4">Aminoglycoside 6'-N-acetyltransferase</fullName>
        <ecNumber evidence="4">2.3.1.82</ecNumber>
    </submittedName>
</protein>
<comment type="caution">
    <text evidence="4">The sequence shown here is derived from an EMBL/GenBank/DDBJ whole genome shotgun (WGS) entry which is preliminary data.</text>
</comment>
<dbReference type="SMART" id="SM01006">
    <property type="entry name" value="AlcB"/>
    <property type="match status" value="1"/>
</dbReference>
<dbReference type="InterPro" id="IPR019432">
    <property type="entry name" value="Acyltransferase_MbtK/IucB-like"/>
</dbReference>
<dbReference type="GO" id="GO:0046677">
    <property type="term" value="P:response to antibiotic"/>
    <property type="evidence" value="ECO:0007669"/>
    <property type="project" value="UniProtKB-KW"/>
</dbReference>
<dbReference type="PANTHER" id="PTHR31438">
    <property type="entry name" value="LYSINE N-ACYLTRANSFERASE C17G9.06C-RELATED"/>
    <property type="match status" value="1"/>
</dbReference>
<dbReference type="PANTHER" id="PTHR31438:SF1">
    <property type="entry name" value="LYSINE N-ACYLTRANSFERASE C17G9.06C-RELATED"/>
    <property type="match status" value="1"/>
</dbReference>
<evidence type="ECO:0000313" key="4">
    <source>
        <dbReference type="EMBL" id="MBB4066901.1"/>
    </source>
</evidence>
<dbReference type="AlphaFoldDB" id="A0A7W6J8U0"/>
<dbReference type="GO" id="GO:0047663">
    <property type="term" value="F:aminoglycoside 6'-N-acetyltransferase activity"/>
    <property type="evidence" value="ECO:0007669"/>
    <property type="project" value="UniProtKB-EC"/>
</dbReference>
<evidence type="ECO:0000256" key="2">
    <source>
        <dbReference type="ARBA" id="ARBA00023251"/>
    </source>
</evidence>
<dbReference type="PROSITE" id="PS51186">
    <property type="entry name" value="GNAT"/>
    <property type="match status" value="1"/>
</dbReference>
<evidence type="ECO:0000259" key="3">
    <source>
        <dbReference type="PROSITE" id="PS51186"/>
    </source>
</evidence>
<dbReference type="Proteomes" id="UP000528286">
    <property type="component" value="Unassembled WGS sequence"/>
</dbReference>
<evidence type="ECO:0000256" key="1">
    <source>
        <dbReference type="ARBA" id="ARBA00004924"/>
    </source>
</evidence>
<feature type="domain" description="N-acetyltransferase" evidence="3">
    <location>
        <begin position="8"/>
        <end position="173"/>
    </location>
</feature>
<gene>
    <name evidence="4" type="ORF">GGR23_004128</name>
</gene>
<comment type="pathway">
    <text evidence="1">Siderophore biosynthesis.</text>
</comment>
<dbReference type="InterPro" id="IPR016181">
    <property type="entry name" value="Acyl_CoA_acyltransferase"/>
</dbReference>
<dbReference type="EMBL" id="JACIEZ010000012">
    <property type="protein sequence ID" value="MBB4066901.1"/>
    <property type="molecule type" value="Genomic_DNA"/>
</dbReference>
<name>A0A7W6J8U0_9HYPH</name>
<dbReference type="EC" id="2.3.1.82" evidence="4"/>
<dbReference type="Gene3D" id="3.40.630.30">
    <property type="match status" value="1"/>
</dbReference>
<accession>A0A7W6J8U0</accession>
<sequence length="173" mass="19744">MRPIDERIEFKPVTRGDLPLLLEWFKEPHMQEWWGEPDEELAMVRDMVEGRDSTRPFLIQLDGQPVGYIQYWFLGEIQTPEWLEDHPWLQAFPADAVGVDLSIGEPGLLARGIGSSALRLFARRLYDSGYTTIVIDPDPENARAVRAYEKAGFRPVPGVPGSGEDVLIMQFQF</sequence>
<keyword evidence="4" id="KW-0808">Transferase</keyword>
<keyword evidence="2" id="KW-0046">Antibiotic resistance</keyword>
<dbReference type="GO" id="GO:0019290">
    <property type="term" value="P:siderophore biosynthetic process"/>
    <property type="evidence" value="ECO:0007669"/>
    <property type="project" value="InterPro"/>
</dbReference>
<dbReference type="Pfam" id="PF13523">
    <property type="entry name" value="Acetyltransf_8"/>
    <property type="match status" value="1"/>
</dbReference>
<dbReference type="InterPro" id="IPR000182">
    <property type="entry name" value="GNAT_dom"/>
</dbReference>
<evidence type="ECO:0000313" key="5">
    <source>
        <dbReference type="Proteomes" id="UP000528286"/>
    </source>
</evidence>
<keyword evidence="5" id="KW-1185">Reference proteome</keyword>
<organism evidence="4 5">
    <name type="scientific">Gellertiella hungarica</name>
    <dbReference type="NCBI Taxonomy" id="1572859"/>
    <lineage>
        <taxon>Bacteria</taxon>
        <taxon>Pseudomonadati</taxon>
        <taxon>Pseudomonadota</taxon>
        <taxon>Alphaproteobacteria</taxon>
        <taxon>Hyphomicrobiales</taxon>
        <taxon>Rhizobiaceae</taxon>
        <taxon>Gellertiella</taxon>
    </lineage>
</organism>
<keyword evidence="4" id="KW-0012">Acyltransferase</keyword>
<proteinExistence type="predicted"/>
<dbReference type="SUPFAM" id="SSF55729">
    <property type="entry name" value="Acyl-CoA N-acyltransferases (Nat)"/>
    <property type="match status" value="1"/>
</dbReference>
<dbReference type="RefSeq" id="WP_183368178.1">
    <property type="nucleotide sequence ID" value="NZ_JACIEZ010000012.1"/>
</dbReference>